<dbReference type="RefSeq" id="WP_182541657.1">
    <property type="nucleotide sequence ID" value="NZ_JACGXA010000002.1"/>
</dbReference>
<dbReference type="EMBL" id="JACGXA010000004">
    <property type="protein sequence ID" value="MBA8806023.1"/>
    <property type="molecule type" value="Genomic_DNA"/>
</dbReference>
<evidence type="ECO:0000256" key="1">
    <source>
        <dbReference type="SAM" id="MobiDB-lite"/>
    </source>
</evidence>
<accession>A0A7W3PBT2</accession>
<evidence type="ECO:0000313" key="2">
    <source>
        <dbReference type="EMBL" id="MBA8805599.1"/>
    </source>
</evidence>
<feature type="region of interest" description="Disordered" evidence="1">
    <location>
        <begin position="191"/>
        <end position="216"/>
    </location>
</feature>
<protein>
    <submittedName>
        <fullName evidence="3">Uncharacterized protein</fullName>
    </submittedName>
</protein>
<comment type="caution">
    <text evidence="3">The sequence shown here is derived from an EMBL/GenBank/DDBJ whole genome shotgun (WGS) entry which is preliminary data.</text>
</comment>
<proteinExistence type="predicted"/>
<gene>
    <name evidence="2" type="ORF">FB382_003944</name>
    <name evidence="3" type="ORF">FB382_004374</name>
</gene>
<dbReference type="EMBL" id="JACGXA010000002">
    <property type="protein sequence ID" value="MBA8805599.1"/>
    <property type="molecule type" value="Genomic_DNA"/>
</dbReference>
<evidence type="ECO:0000313" key="3">
    <source>
        <dbReference type="EMBL" id="MBA8806023.1"/>
    </source>
</evidence>
<dbReference type="Proteomes" id="UP000580910">
    <property type="component" value="Unassembled WGS sequence"/>
</dbReference>
<dbReference type="AlphaFoldDB" id="A0A7W3PBT2"/>
<feature type="region of interest" description="Disordered" evidence="1">
    <location>
        <begin position="1"/>
        <end position="36"/>
    </location>
</feature>
<organism evidence="3 4">
    <name type="scientific">Nocardioides ginsengisegetis</name>
    <dbReference type="NCBI Taxonomy" id="661491"/>
    <lineage>
        <taxon>Bacteria</taxon>
        <taxon>Bacillati</taxon>
        <taxon>Actinomycetota</taxon>
        <taxon>Actinomycetes</taxon>
        <taxon>Propionibacteriales</taxon>
        <taxon>Nocardioidaceae</taxon>
        <taxon>Nocardioides</taxon>
    </lineage>
</organism>
<sequence length="216" mass="23984">MSPSVSAADGQEAERLGNSTKPNPDQPARCPSIDPHDTLQCARRIHEDDQCVFGGIGWKKGERPQRDVPAFLYHWSPARNRISIEREGLRPGSPSNTFPEWSPPHICYGETPASALGLTLLPDELDLWMVRTDSHRFTLANEGAEWRSADQIEAWWVGGRPPRDPVIDMTPAEQAEADEIVAYLHEQEIAERRISPETHPTPTTTETGTTTGAADE</sequence>
<keyword evidence="4" id="KW-1185">Reference proteome</keyword>
<name>A0A7W3PBT2_9ACTN</name>
<evidence type="ECO:0000313" key="4">
    <source>
        <dbReference type="Proteomes" id="UP000580910"/>
    </source>
</evidence>
<feature type="compositionally biased region" description="Low complexity" evidence="1">
    <location>
        <begin position="197"/>
        <end position="216"/>
    </location>
</feature>
<reference evidence="3 4" key="1">
    <citation type="submission" date="2020-07" db="EMBL/GenBank/DDBJ databases">
        <title>Sequencing the genomes of 1000 actinobacteria strains.</title>
        <authorList>
            <person name="Klenk H.-P."/>
        </authorList>
    </citation>
    <scope>NUCLEOTIDE SEQUENCE [LARGE SCALE GENOMIC DNA]</scope>
    <source>
        <strain evidence="3 4">DSM 21349</strain>
    </source>
</reference>